<dbReference type="GO" id="GO:0006284">
    <property type="term" value="P:base-excision repair"/>
    <property type="evidence" value="ECO:0007669"/>
    <property type="project" value="InterPro"/>
</dbReference>
<gene>
    <name evidence="11" type="ORF">SAMN02745114_01126</name>
</gene>
<dbReference type="SMART" id="SM00478">
    <property type="entry name" value="ENDO3c"/>
    <property type="match status" value="1"/>
</dbReference>
<dbReference type="InterPro" id="IPR003265">
    <property type="entry name" value="HhH-GPD_domain"/>
</dbReference>
<dbReference type="InterPro" id="IPR011257">
    <property type="entry name" value="DNA_glycosylase"/>
</dbReference>
<dbReference type="Gene3D" id="1.10.1670.10">
    <property type="entry name" value="Helix-hairpin-Helix base-excision DNA repair enzymes (C-terminal)"/>
    <property type="match status" value="1"/>
</dbReference>
<dbReference type="RefSeq" id="WP_143406736.1">
    <property type="nucleotide sequence ID" value="NZ_FUWW01000011.1"/>
</dbReference>
<dbReference type="Gene3D" id="3.30.310.260">
    <property type="match status" value="1"/>
</dbReference>
<dbReference type="Pfam" id="PF00730">
    <property type="entry name" value="HhH-GPD"/>
    <property type="match status" value="1"/>
</dbReference>
<dbReference type="Proteomes" id="UP000190657">
    <property type="component" value="Unassembled WGS sequence"/>
</dbReference>
<protein>
    <recommendedName>
        <fullName evidence="2">DNA-(apurinic or apyrimidinic site) lyase</fullName>
        <ecNumber evidence="2">4.2.99.18</ecNumber>
    </recommendedName>
</protein>
<dbReference type="EMBL" id="FUWW01000011">
    <property type="protein sequence ID" value="SJZ62225.1"/>
    <property type="molecule type" value="Genomic_DNA"/>
</dbReference>
<evidence type="ECO:0000256" key="7">
    <source>
        <dbReference type="ARBA" id="ARBA00023268"/>
    </source>
</evidence>
<dbReference type="PANTHER" id="PTHR10242:SF2">
    <property type="entry name" value="N-GLYCOSYLASE_DNA LYASE"/>
    <property type="match status" value="1"/>
</dbReference>
<evidence type="ECO:0000256" key="3">
    <source>
        <dbReference type="ARBA" id="ARBA00022763"/>
    </source>
</evidence>
<dbReference type="InterPro" id="IPR052054">
    <property type="entry name" value="Oxidative_DNA_repair_enzyme"/>
</dbReference>
<dbReference type="SUPFAM" id="SSF48150">
    <property type="entry name" value="DNA-glycosylase"/>
    <property type="match status" value="1"/>
</dbReference>
<keyword evidence="5" id="KW-0234">DNA repair</keyword>
<keyword evidence="8" id="KW-0326">Glycosidase</keyword>
<comment type="catalytic activity">
    <reaction evidence="9">
        <text>2'-deoxyribonucleotide-(2'-deoxyribose 5'-phosphate)-2'-deoxyribonucleotide-DNA = a 3'-end 2'-deoxyribonucleotide-(2,3-dehydro-2,3-deoxyribose 5'-phosphate)-DNA + a 5'-end 5'-phospho-2'-deoxyribonucleoside-DNA + H(+)</text>
        <dbReference type="Rhea" id="RHEA:66592"/>
        <dbReference type="Rhea" id="RHEA-COMP:13180"/>
        <dbReference type="Rhea" id="RHEA-COMP:16897"/>
        <dbReference type="Rhea" id="RHEA-COMP:17067"/>
        <dbReference type="ChEBI" id="CHEBI:15378"/>
        <dbReference type="ChEBI" id="CHEBI:136412"/>
        <dbReference type="ChEBI" id="CHEBI:157695"/>
        <dbReference type="ChEBI" id="CHEBI:167181"/>
        <dbReference type="EC" id="4.2.99.18"/>
    </reaction>
</comment>
<evidence type="ECO:0000256" key="6">
    <source>
        <dbReference type="ARBA" id="ARBA00023239"/>
    </source>
</evidence>
<proteinExistence type="inferred from homology"/>
<feature type="domain" description="HhH-GPD" evidence="10">
    <location>
        <begin position="121"/>
        <end position="269"/>
    </location>
</feature>
<keyword evidence="3" id="KW-0227">DNA damage</keyword>
<dbReference type="SUPFAM" id="SSF55945">
    <property type="entry name" value="TATA-box binding protein-like"/>
    <property type="match status" value="1"/>
</dbReference>
<dbReference type="Pfam" id="PF07934">
    <property type="entry name" value="OGG_N"/>
    <property type="match status" value="1"/>
</dbReference>
<evidence type="ECO:0000313" key="12">
    <source>
        <dbReference type="Proteomes" id="UP000190657"/>
    </source>
</evidence>
<dbReference type="Gene3D" id="1.10.340.30">
    <property type="entry name" value="Hypothetical protein, domain 2"/>
    <property type="match status" value="1"/>
</dbReference>
<dbReference type="InterPro" id="IPR012904">
    <property type="entry name" value="OGG_N"/>
</dbReference>
<organism evidence="11 12">
    <name type="scientific">Eubacterium coprostanoligenes</name>
    <dbReference type="NCBI Taxonomy" id="290054"/>
    <lineage>
        <taxon>Bacteria</taxon>
        <taxon>Bacillati</taxon>
        <taxon>Bacillota</taxon>
        <taxon>Clostridia</taxon>
        <taxon>Eubacteriales</taxon>
        <taxon>Eubacteriaceae</taxon>
        <taxon>Eubacterium</taxon>
    </lineage>
</organism>
<keyword evidence="12" id="KW-1185">Reference proteome</keyword>
<keyword evidence="6 11" id="KW-0456">Lyase</keyword>
<dbReference type="InterPro" id="IPR023170">
    <property type="entry name" value="HhH_base_excis_C"/>
</dbReference>
<sequence>MKVKVEKNNIIVSEVSCLDLDLTLDCGQAFRWERQEDGSYKGVAGGHFLHIAKDGDSLIFYDTDKAVFYSFWVNYFDLNKDYDEICNRLKQDSLLASTIDEYYGIRILNQDSWEALCSFVISQQNNIKRIKLIISRLCKAYGDEVADGWYSFPSAEKLSTLGVEDFEALGTGYRAKYLERLSKSVANGEIDLDYIKSLPLAEAKKELLKIYGVGEKVANCALLFGMQFYSCFPLDVWMKRVMAYYPDGLPRCFDGIEGIAQQYLFHWARQNL</sequence>
<keyword evidence="4" id="KW-0378">Hydrolase</keyword>
<dbReference type="OrthoDB" id="9798522at2"/>
<accession>A0A1T4M5P2</accession>
<dbReference type="CDD" id="cd00056">
    <property type="entry name" value="ENDO3c"/>
    <property type="match status" value="1"/>
</dbReference>
<dbReference type="GO" id="GO:0003684">
    <property type="term" value="F:damaged DNA binding"/>
    <property type="evidence" value="ECO:0007669"/>
    <property type="project" value="InterPro"/>
</dbReference>
<evidence type="ECO:0000256" key="8">
    <source>
        <dbReference type="ARBA" id="ARBA00023295"/>
    </source>
</evidence>
<evidence type="ECO:0000256" key="9">
    <source>
        <dbReference type="ARBA" id="ARBA00044632"/>
    </source>
</evidence>
<evidence type="ECO:0000259" key="10">
    <source>
        <dbReference type="SMART" id="SM00478"/>
    </source>
</evidence>
<reference evidence="11 12" key="1">
    <citation type="submission" date="2017-02" db="EMBL/GenBank/DDBJ databases">
        <authorList>
            <person name="Peterson S.W."/>
        </authorList>
    </citation>
    <scope>NUCLEOTIDE SEQUENCE [LARGE SCALE GENOMIC DNA]</scope>
    <source>
        <strain evidence="11 12">ATCC 51222</strain>
    </source>
</reference>
<evidence type="ECO:0000256" key="2">
    <source>
        <dbReference type="ARBA" id="ARBA00012720"/>
    </source>
</evidence>
<dbReference type="GO" id="GO:0006289">
    <property type="term" value="P:nucleotide-excision repair"/>
    <property type="evidence" value="ECO:0007669"/>
    <property type="project" value="InterPro"/>
</dbReference>
<dbReference type="GO" id="GO:0008534">
    <property type="term" value="F:oxidized purine nucleobase lesion DNA N-glycosylase activity"/>
    <property type="evidence" value="ECO:0007669"/>
    <property type="project" value="InterPro"/>
</dbReference>
<dbReference type="EC" id="4.2.99.18" evidence="2"/>
<dbReference type="STRING" id="290054.SAMN02745114_01126"/>
<dbReference type="PANTHER" id="PTHR10242">
    <property type="entry name" value="8-OXOGUANINE DNA GLYCOSYLASE"/>
    <property type="match status" value="1"/>
</dbReference>
<evidence type="ECO:0000256" key="4">
    <source>
        <dbReference type="ARBA" id="ARBA00022801"/>
    </source>
</evidence>
<name>A0A1T4M5P2_9FIRM</name>
<keyword evidence="7" id="KW-0511">Multifunctional enzyme</keyword>
<comment type="similarity">
    <text evidence="1">Belongs to the type-1 OGG1 family.</text>
</comment>
<dbReference type="AlphaFoldDB" id="A0A1T4M5P2"/>
<dbReference type="GO" id="GO:0140078">
    <property type="term" value="F:class I DNA-(apurinic or apyrimidinic site) endonuclease activity"/>
    <property type="evidence" value="ECO:0007669"/>
    <property type="project" value="UniProtKB-EC"/>
</dbReference>
<evidence type="ECO:0000313" key="11">
    <source>
        <dbReference type="EMBL" id="SJZ62225.1"/>
    </source>
</evidence>
<evidence type="ECO:0000256" key="1">
    <source>
        <dbReference type="ARBA" id="ARBA00010679"/>
    </source>
</evidence>
<evidence type="ECO:0000256" key="5">
    <source>
        <dbReference type="ARBA" id="ARBA00023204"/>
    </source>
</evidence>